<accession>A0A3S5BEH8</accession>
<proteinExistence type="predicted"/>
<comment type="caution">
    <text evidence="1">The sequence shown here is derived from an EMBL/GenBank/DDBJ whole genome shotgun (WGS) entry which is preliminary data.</text>
</comment>
<gene>
    <name evidence="1" type="ORF">PXEA_LOCUS35782</name>
</gene>
<dbReference type="AlphaFoldDB" id="A0A3S5BEH8"/>
<sequence length="190" mass="19898">MEGGTKPSDGLRRRRTLSSIELTLTTPGAGAGVDCLNPASLTSLVSHDETCSVATVTGGQRRAAHEAGASLACAVVKRDSVTEALIKTAMACLVAVPTGSGVVEASTAGATGRLLLPLEAKVNAACALVETFYHKGLLGVVSSLFSAELLDTARYFCQWAKLSAKCELAHEEIELMHSLSALRRQQMLKQ</sequence>
<dbReference type="Proteomes" id="UP000784294">
    <property type="component" value="Unassembled WGS sequence"/>
</dbReference>
<evidence type="ECO:0000313" key="1">
    <source>
        <dbReference type="EMBL" id="VEL42342.1"/>
    </source>
</evidence>
<name>A0A3S5BEH8_9PLAT</name>
<reference evidence="1" key="1">
    <citation type="submission" date="2018-11" db="EMBL/GenBank/DDBJ databases">
        <authorList>
            <consortium name="Pathogen Informatics"/>
        </authorList>
    </citation>
    <scope>NUCLEOTIDE SEQUENCE</scope>
</reference>
<evidence type="ECO:0000313" key="2">
    <source>
        <dbReference type="Proteomes" id="UP000784294"/>
    </source>
</evidence>
<dbReference type="EMBL" id="CAAALY010273884">
    <property type="protein sequence ID" value="VEL42342.1"/>
    <property type="molecule type" value="Genomic_DNA"/>
</dbReference>
<protein>
    <submittedName>
        <fullName evidence="1">Uncharacterized protein</fullName>
    </submittedName>
</protein>
<feature type="non-terminal residue" evidence="1">
    <location>
        <position position="190"/>
    </location>
</feature>
<organism evidence="1 2">
    <name type="scientific">Protopolystoma xenopodis</name>
    <dbReference type="NCBI Taxonomy" id="117903"/>
    <lineage>
        <taxon>Eukaryota</taxon>
        <taxon>Metazoa</taxon>
        <taxon>Spiralia</taxon>
        <taxon>Lophotrochozoa</taxon>
        <taxon>Platyhelminthes</taxon>
        <taxon>Monogenea</taxon>
        <taxon>Polyopisthocotylea</taxon>
        <taxon>Polystomatidea</taxon>
        <taxon>Polystomatidae</taxon>
        <taxon>Protopolystoma</taxon>
    </lineage>
</organism>
<keyword evidence="2" id="KW-1185">Reference proteome</keyword>